<protein>
    <recommendedName>
        <fullName evidence="6">IPT/TIG domain-containing protein</fullName>
    </recommendedName>
</protein>
<dbReference type="VEuPathDB" id="TrichDB:TRFO_42625"/>
<evidence type="ECO:0008006" key="6">
    <source>
        <dbReference type="Google" id="ProtNLM"/>
    </source>
</evidence>
<evidence type="ECO:0000313" key="4">
    <source>
        <dbReference type="EMBL" id="OHT15266.1"/>
    </source>
</evidence>
<feature type="compositionally biased region" description="Basic and acidic residues" evidence="1">
    <location>
        <begin position="1006"/>
        <end position="1021"/>
    </location>
</feature>
<keyword evidence="3" id="KW-0732">Signal</keyword>
<feature type="region of interest" description="Disordered" evidence="1">
    <location>
        <begin position="982"/>
        <end position="1021"/>
    </location>
</feature>
<evidence type="ECO:0000256" key="1">
    <source>
        <dbReference type="SAM" id="MobiDB-lite"/>
    </source>
</evidence>
<sequence>MILAFLTFFVISIDDDSQTTIFCVCENSADTECKSVCKGKVRIGFTPSDIKKGLKDNFAMHAAFVICGTTEDNFPSFDLHDIRNITAIFRSATMKKEYMSLREGTAGKTTRHLFTNLNVKLVSGHYDFCQLDIRQVNFLQPVDPTDVSFTQKTLSIDFSSLASLPKSVNHHGPSHGLHIMCNESVDSIQFGSDHHIVLGTKSGIEAHMDLSQIVKGHNTTIQLCARLINMTFSKVPTRLDEIPRITFVLRKSAHIFINSDQFPDETMHIPNINFLHRSRAVYFDSPNGTIPPTFKHEGSGTVFKNNQMSIFYNHYCICDGAKIDCENKCKGDRIVSYDIESLDQTVVGNPSKEIKYVIFNSKSDKGKHPIFDLEHFGNRILTVIGGTDDEHIEFTGDATDDIGSHSFTRVKIHGKHLLFPEVFLHDIKVDIPDLSENETYVINATYLKSDILSLQRLNEANISFIAPIHGYEIHTNNLLRHVSILLHSQEQVQIENIVFPLLPHTTMNIFCGGSLSIERKPNLHNLRLFPKLRIYLEGDYNSISFPKEQWPESLSDISAKMTLVHGVNDVYVVGNYDGQTYKTKPPIVSHEGSGAIYFNGELSNFKSSYCICGSDNPDTCYSACDKYGSIINCTSEDILSTAIGNPTRNINYYVVETAEFGSHPLFDTVHLIDKSFTVIGVGASQYISLQGSKEYLFATTSVSHIFTNVNIKLKDPGFYFFNNVEFTKCSIYKGDKVDKGSENTYNIVQSGLTADMFTLKSLKKESNGLIYPSKLYFHANGGKDLVKVQADDSKHITVFDNTDDDDIQIDISMLTNAVQITTSHGYSIDDPFIINIDENAFNKPSEIPKMLIDVSNVEGDDAFVKFTGRKWKDGFHNLTDRVTIVHGQLNIHLLSKQSKSGKYTQQPPHVTLDGDGDYYINLIKQASVFAPGNHENGDDDDEPKTIYIFTALLLVLAVLTIMAIAAYYSPYWHRPGEMKPSLQANHNEHNDYENSYNNHSSNNLSNHDKFEINHDEYSESA</sequence>
<dbReference type="RefSeq" id="XP_068368402.1">
    <property type="nucleotide sequence ID" value="XM_068514402.1"/>
</dbReference>
<feature type="chain" id="PRO_5012927210" description="IPT/TIG domain-containing protein" evidence="3">
    <location>
        <begin position="18"/>
        <end position="1021"/>
    </location>
</feature>
<keyword evidence="2" id="KW-0472">Membrane</keyword>
<reference evidence="4" key="1">
    <citation type="submission" date="2016-10" db="EMBL/GenBank/DDBJ databases">
        <authorList>
            <person name="Benchimol M."/>
            <person name="Almeida L.G."/>
            <person name="Vasconcelos A.T."/>
            <person name="Perreira-Neves A."/>
            <person name="Rosa I.A."/>
            <person name="Tasca T."/>
            <person name="Bogo M.R."/>
            <person name="de Souza W."/>
        </authorList>
    </citation>
    <scope>NUCLEOTIDE SEQUENCE [LARGE SCALE GENOMIC DNA]</scope>
    <source>
        <strain evidence="4">K</strain>
    </source>
</reference>
<comment type="caution">
    <text evidence="4">The sequence shown here is derived from an EMBL/GenBank/DDBJ whole genome shotgun (WGS) entry which is preliminary data.</text>
</comment>
<organism evidence="4 5">
    <name type="scientific">Tritrichomonas foetus</name>
    <dbReference type="NCBI Taxonomy" id="1144522"/>
    <lineage>
        <taxon>Eukaryota</taxon>
        <taxon>Metamonada</taxon>
        <taxon>Parabasalia</taxon>
        <taxon>Tritrichomonadida</taxon>
        <taxon>Tritrichomonadidae</taxon>
        <taxon>Tritrichomonas</taxon>
    </lineage>
</organism>
<feature type="signal peptide" evidence="3">
    <location>
        <begin position="1"/>
        <end position="17"/>
    </location>
</feature>
<accession>A0A1J4KVU5</accession>
<evidence type="ECO:0000256" key="2">
    <source>
        <dbReference type="SAM" id="Phobius"/>
    </source>
</evidence>
<dbReference type="AlphaFoldDB" id="A0A1J4KVU5"/>
<feature type="transmembrane region" description="Helical" evidence="2">
    <location>
        <begin position="946"/>
        <end position="968"/>
    </location>
</feature>
<gene>
    <name evidence="4" type="ORF">TRFO_42625</name>
</gene>
<evidence type="ECO:0000256" key="3">
    <source>
        <dbReference type="SAM" id="SignalP"/>
    </source>
</evidence>
<dbReference type="GeneID" id="94849106"/>
<keyword evidence="2" id="KW-1133">Transmembrane helix</keyword>
<feature type="compositionally biased region" description="Low complexity" evidence="1">
    <location>
        <begin position="993"/>
        <end position="1005"/>
    </location>
</feature>
<dbReference type="Proteomes" id="UP000179807">
    <property type="component" value="Unassembled WGS sequence"/>
</dbReference>
<dbReference type="EMBL" id="MLAK01000247">
    <property type="protein sequence ID" value="OHT15266.1"/>
    <property type="molecule type" value="Genomic_DNA"/>
</dbReference>
<evidence type="ECO:0000313" key="5">
    <source>
        <dbReference type="Proteomes" id="UP000179807"/>
    </source>
</evidence>
<name>A0A1J4KVU5_9EUKA</name>
<proteinExistence type="predicted"/>
<keyword evidence="2" id="KW-0812">Transmembrane</keyword>
<keyword evidence="5" id="KW-1185">Reference proteome</keyword>